<dbReference type="PANTHER" id="PTHR33993">
    <property type="entry name" value="GLYOXALASE-RELATED"/>
    <property type="match status" value="1"/>
</dbReference>
<sequence length="257" mass="27222">MASLGGVPCWVSLMTPEPQTAEDFFGPVMGWTFAPAAEGPDERVALADGSPVAGLSALATSEGAHERWTVFFLVTDADQVTERIAERGGTVGVGPLRAGDGRVVIAADPFGAPFGLWQGETPASWAVGERGAPAWLQLHTRDAFAAALFYGEVFQWTDDPRHAVTYEEGYEEIVVRADGQPVAGIRGGALEAPPDPAIRTRWEPYFRVPDLDAAVAAAERPGGGRAAQVTRPREGPLGRTATLFDPKGAPFRLLGTV</sequence>
<dbReference type="AlphaFoldDB" id="A0A4Y3R1Y5"/>
<evidence type="ECO:0000259" key="1">
    <source>
        <dbReference type="PROSITE" id="PS51819"/>
    </source>
</evidence>
<dbReference type="PROSITE" id="PS51819">
    <property type="entry name" value="VOC"/>
    <property type="match status" value="1"/>
</dbReference>
<dbReference type="InterPro" id="IPR037523">
    <property type="entry name" value="VOC_core"/>
</dbReference>
<dbReference type="InterPro" id="IPR041581">
    <property type="entry name" value="Glyoxalase_6"/>
</dbReference>
<protein>
    <recommendedName>
        <fullName evidence="1">VOC domain-containing protein</fullName>
    </recommendedName>
</protein>
<organism evidence="2 3">
    <name type="scientific">Streptomyces cacaoi</name>
    <dbReference type="NCBI Taxonomy" id="1898"/>
    <lineage>
        <taxon>Bacteria</taxon>
        <taxon>Bacillati</taxon>
        <taxon>Actinomycetota</taxon>
        <taxon>Actinomycetes</taxon>
        <taxon>Kitasatosporales</taxon>
        <taxon>Streptomycetaceae</taxon>
        <taxon>Streptomyces</taxon>
    </lineage>
</organism>
<dbReference type="InterPro" id="IPR029068">
    <property type="entry name" value="Glyas_Bleomycin-R_OHBP_Dase"/>
</dbReference>
<dbReference type="InterPro" id="IPR004360">
    <property type="entry name" value="Glyas_Fos-R_dOase_dom"/>
</dbReference>
<dbReference type="EMBL" id="BJMM01000019">
    <property type="protein sequence ID" value="GEB51299.1"/>
    <property type="molecule type" value="Genomic_DNA"/>
</dbReference>
<keyword evidence="3" id="KW-1185">Reference proteome</keyword>
<dbReference type="Gene3D" id="3.10.180.10">
    <property type="entry name" value="2,3-Dihydroxybiphenyl 1,2-Dioxygenase, domain 1"/>
    <property type="match status" value="2"/>
</dbReference>
<dbReference type="OrthoDB" id="9793039at2"/>
<dbReference type="Proteomes" id="UP000319210">
    <property type="component" value="Unassembled WGS sequence"/>
</dbReference>
<evidence type="ECO:0000313" key="3">
    <source>
        <dbReference type="Proteomes" id="UP000319210"/>
    </source>
</evidence>
<proteinExistence type="predicted"/>
<dbReference type="RefSeq" id="WP_030893558.1">
    <property type="nucleotide sequence ID" value="NZ_BJMM01000019.1"/>
</dbReference>
<dbReference type="Pfam" id="PF00903">
    <property type="entry name" value="Glyoxalase"/>
    <property type="match status" value="1"/>
</dbReference>
<accession>A0A4Y3R1Y5</accession>
<name>A0A4Y3R1Y5_STRCI</name>
<dbReference type="Pfam" id="PF18029">
    <property type="entry name" value="Glyoxalase_6"/>
    <property type="match status" value="1"/>
</dbReference>
<dbReference type="SUPFAM" id="SSF54593">
    <property type="entry name" value="Glyoxalase/Bleomycin resistance protein/Dihydroxybiphenyl dioxygenase"/>
    <property type="match status" value="2"/>
</dbReference>
<dbReference type="CDD" id="cd07247">
    <property type="entry name" value="SgaA_N_like"/>
    <property type="match status" value="1"/>
</dbReference>
<evidence type="ECO:0000313" key="2">
    <source>
        <dbReference type="EMBL" id="GEB51299.1"/>
    </source>
</evidence>
<dbReference type="PANTHER" id="PTHR33993:SF10">
    <property type="entry name" value="CONSERVED PROTEIN"/>
    <property type="match status" value="1"/>
</dbReference>
<reference evidence="2 3" key="1">
    <citation type="submission" date="2019-06" db="EMBL/GenBank/DDBJ databases">
        <title>Whole genome shotgun sequence of Streptomyces cacaoi subsp. cacaoi NBRC 12748.</title>
        <authorList>
            <person name="Hosoyama A."/>
            <person name="Uohara A."/>
            <person name="Ohji S."/>
            <person name="Ichikawa N."/>
        </authorList>
    </citation>
    <scope>NUCLEOTIDE SEQUENCE [LARGE SCALE GENOMIC DNA]</scope>
    <source>
        <strain evidence="2 3">NBRC 12748</strain>
    </source>
</reference>
<feature type="domain" description="VOC" evidence="1">
    <location>
        <begin position="7"/>
        <end position="119"/>
    </location>
</feature>
<dbReference type="InterPro" id="IPR052164">
    <property type="entry name" value="Anthracycline_SecMetBiosynth"/>
</dbReference>
<comment type="caution">
    <text evidence="2">The sequence shown here is derived from an EMBL/GenBank/DDBJ whole genome shotgun (WGS) entry which is preliminary data.</text>
</comment>
<gene>
    <name evidence="2" type="ORF">SCA03_38500</name>
</gene>